<keyword evidence="1" id="KW-0812">Transmembrane</keyword>
<protein>
    <recommendedName>
        <fullName evidence="2">EF-hand domain-containing protein</fullName>
    </recommendedName>
</protein>
<reference evidence="3 4" key="1">
    <citation type="submission" date="2017-07" db="EMBL/GenBank/DDBJ databases">
        <title>Complete genome sequence of Oryzomicrobium terrae TPP412.</title>
        <authorList>
            <person name="Chiu L.-W."/>
            <person name="Lo K.-J."/>
            <person name="Tsai Y.-M."/>
            <person name="Lin S.-S."/>
            <person name="Kuo C.-H."/>
            <person name="Liu C.-T."/>
        </authorList>
    </citation>
    <scope>NUCLEOTIDE SEQUENCE [LARGE SCALE GENOMIC DNA]</scope>
    <source>
        <strain evidence="3 4">TPP412</strain>
    </source>
</reference>
<feature type="transmembrane region" description="Helical" evidence="1">
    <location>
        <begin position="39"/>
        <end position="57"/>
    </location>
</feature>
<dbReference type="EMBL" id="CP022579">
    <property type="protein sequence ID" value="QEL65717.1"/>
    <property type="molecule type" value="Genomic_DNA"/>
</dbReference>
<gene>
    <name evidence="3" type="ORF">OTERR_22410</name>
</gene>
<organism evidence="3 4">
    <name type="scientific">Oryzomicrobium terrae</name>
    <dbReference type="NCBI Taxonomy" id="1735038"/>
    <lineage>
        <taxon>Bacteria</taxon>
        <taxon>Pseudomonadati</taxon>
        <taxon>Pseudomonadota</taxon>
        <taxon>Betaproteobacteria</taxon>
        <taxon>Rhodocyclales</taxon>
        <taxon>Rhodocyclaceae</taxon>
        <taxon>Oryzomicrobium</taxon>
    </lineage>
</organism>
<dbReference type="GO" id="GO:0005509">
    <property type="term" value="F:calcium ion binding"/>
    <property type="evidence" value="ECO:0007669"/>
    <property type="project" value="InterPro"/>
</dbReference>
<keyword evidence="4" id="KW-1185">Reference proteome</keyword>
<keyword evidence="1" id="KW-0472">Membrane</keyword>
<evidence type="ECO:0000313" key="3">
    <source>
        <dbReference type="EMBL" id="QEL65717.1"/>
    </source>
</evidence>
<dbReference type="InterPro" id="IPR018247">
    <property type="entry name" value="EF_Hand_1_Ca_BS"/>
</dbReference>
<dbReference type="AlphaFoldDB" id="A0A5C1EC50"/>
<dbReference type="KEGG" id="otr:OTERR_22410"/>
<dbReference type="Proteomes" id="UP000323671">
    <property type="component" value="Chromosome"/>
</dbReference>
<keyword evidence="1" id="KW-1133">Transmembrane helix</keyword>
<accession>A0A5C1EC50</accession>
<proteinExistence type="predicted"/>
<sequence>MPAVPFKFPLIASWSSVHWATSGVQLVLLAIAAHTHSRLGWLVCTALLAVISLAAWASAFRRRRAITDTPTAKVASAAQGYTELTGTGRPLDGLPILSPTRHLPCLWYRYTVEEMNHKREWREVHRSESDGSFLLDDGTGQCLIDPAGAEIVTKHKETFTSGDTRTTEWKLLENDPLYALGEFRTVSGLAGELDANADLRDLLAEWKKDPAALAKRFDLNGDGTLDEQEWQLVRQAAKREVARNHDALRAAPDIHTLTRPADGRMFLVSNLSEAKLARRYGLWCLFHLALFFAAVAALPWLAQQGGPQ</sequence>
<dbReference type="InterPro" id="IPR002048">
    <property type="entry name" value="EF_hand_dom"/>
</dbReference>
<feature type="transmembrane region" description="Helical" evidence="1">
    <location>
        <begin position="280"/>
        <end position="302"/>
    </location>
</feature>
<dbReference type="PROSITE" id="PS50222">
    <property type="entry name" value="EF_HAND_2"/>
    <property type="match status" value="1"/>
</dbReference>
<evidence type="ECO:0000259" key="2">
    <source>
        <dbReference type="PROSITE" id="PS50222"/>
    </source>
</evidence>
<evidence type="ECO:0000313" key="4">
    <source>
        <dbReference type="Proteomes" id="UP000323671"/>
    </source>
</evidence>
<name>A0A5C1EC50_9RHOO</name>
<evidence type="ECO:0000256" key="1">
    <source>
        <dbReference type="SAM" id="Phobius"/>
    </source>
</evidence>
<dbReference type="PROSITE" id="PS00018">
    <property type="entry name" value="EF_HAND_1"/>
    <property type="match status" value="1"/>
</dbReference>
<feature type="domain" description="EF-hand" evidence="2">
    <location>
        <begin position="205"/>
        <end position="240"/>
    </location>
</feature>